<accession>A0A834JAS2</accession>
<proteinExistence type="predicted"/>
<dbReference type="Proteomes" id="UP000614350">
    <property type="component" value="Unassembled WGS sequence"/>
</dbReference>
<gene>
    <name evidence="1" type="ORF">HZH66_012914</name>
</gene>
<keyword evidence="2" id="KW-1185">Reference proteome</keyword>
<dbReference type="EMBL" id="JACSEA010000017">
    <property type="protein sequence ID" value="KAF7383564.1"/>
    <property type="molecule type" value="Genomic_DNA"/>
</dbReference>
<protein>
    <submittedName>
        <fullName evidence="1">Uncharacterized protein</fullName>
    </submittedName>
</protein>
<sequence>MFNFQTLRCVDVLFIVPKCFEVIVDLQNQPNLRYVVIVVFKGASPYITLNHLVIAQTKSIKYLGLPLGL</sequence>
<evidence type="ECO:0000313" key="1">
    <source>
        <dbReference type="EMBL" id="KAF7383564.1"/>
    </source>
</evidence>
<evidence type="ECO:0000313" key="2">
    <source>
        <dbReference type="Proteomes" id="UP000614350"/>
    </source>
</evidence>
<comment type="caution">
    <text evidence="1">The sequence shown here is derived from an EMBL/GenBank/DDBJ whole genome shotgun (WGS) entry which is preliminary data.</text>
</comment>
<organism evidence="1 2">
    <name type="scientific">Vespula vulgaris</name>
    <name type="common">Yellow jacket</name>
    <name type="synonym">Wasp</name>
    <dbReference type="NCBI Taxonomy" id="7454"/>
    <lineage>
        <taxon>Eukaryota</taxon>
        <taxon>Metazoa</taxon>
        <taxon>Ecdysozoa</taxon>
        <taxon>Arthropoda</taxon>
        <taxon>Hexapoda</taxon>
        <taxon>Insecta</taxon>
        <taxon>Pterygota</taxon>
        <taxon>Neoptera</taxon>
        <taxon>Endopterygota</taxon>
        <taxon>Hymenoptera</taxon>
        <taxon>Apocrita</taxon>
        <taxon>Aculeata</taxon>
        <taxon>Vespoidea</taxon>
        <taxon>Vespidae</taxon>
        <taxon>Vespinae</taxon>
        <taxon>Vespula</taxon>
    </lineage>
</organism>
<dbReference type="AlphaFoldDB" id="A0A834JAS2"/>
<name>A0A834JAS2_VESVU</name>
<reference evidence="1" key="1">
    <citation type="journal article" date="2020" name="G3 (Bethesda)">
        <title>High-Quality Assemblies for Three Invasive Social Wasps from the &lt;i&gt;Vespula&lt;/i&gt; Genus.</title>
        <authorList>
            <person name="Harrop T.W.R."/>
            <person name="Guhlin J."/>
            <person name="McLaughlin G.M."/>
            <person name="Permina E."/>
            <person name="Stockwell P."/>
            <person name="Gilligan J."/>
            <person name="Le Lec M.F."/>
            <person name="Gruber M.A.M."/>
            <person name="Quinn O."/>
            <person name="Lovegrove M."/>
            <person name="Duncan E.J."/>
            <person name="Remnant E.J."/>
            <person name="Van Eeckhoven J."/>
            <person name="Graham B."/>
            <person name="Knapp R.A."/>
            <person name="Langford K.W."/>
            <person name="Kronenberg Z."/>
            <person name="Press M.O."/>
            <person name="Eacker S.M."/>
            <person name="Wilson-Rankin E.E."/>
            <person name="Purcell J."/>
            <person name="Lester P.J."/>
            <person name="Dearden P.K."/>
        </authorList>
    </citation>
    <scope>NUCLEOTIDE SEQUENCE</scope>
    <source>
        <strain evidence="1">Marl-1</strain>
    </source>
</reference>